<evidence type="ECO:0000313" key="2">
    <source>
        <dbReference type="Proteomes" id="UP000807025"/>
    </source>
</evidence>
<organism evidence="1 2">
    <name type="scientific">Pleurotus eryngii</name>
    <name type="common">Boletus of the steppes</name>
    <dbReference type="NCBI Taxonomy" id="5323"/>
    <lineage>
        <taxon>Eukaryota</taxon>
        <taxon>Fungi</taxon>
        <taxon>Dikarya</taxon>
        <taxon>Basidiomycota</taxon>
        <taxon>Agaricomycotina</taxon>
        <taxon>Agaricomycetes</taxon>
        <taxon>Agaricomycetidae</taxon>
        <taxon>Agaricales</taxon>
        <taxon>Pleurotineae</taxon>
        <taxon>Pleurotaceae</taxon>
        <taxon>Pleurotus</taxon>
    </lineage>
</organism>
<proteinExistence type="predicted"/>
<keyword evidence="2" id="KW-1185">Reference proteome</keyword>
<dbReference type="EMBL" id="MU154663">
    <property type="protein sequence ID" value="KAF9489704.1"/>
    <property type="molecule type" value="Genomic_DNA"/>
</dbReference>
<dbReference type="Proteomes" id="UP000807025">
    <property type="component" value="Unassembled WGS sequence"/>
</dbReference>
<protein>
    <submittedName>
        <fullName evidence="1">Uncharacterized protein</fullName>
    </submittedName>
</protein>
<evidence type="ECO:0000313" key="1">
    <source>
        <dbReference type="EMBL" id="KAF9489704.1"/>
    </source>
</evidence>
<reference evidence="1" key="1">
    <citation type="submission" date="2020-11" db="EMBL/GenBank/DDBJ databases">
        <authorList>
            <consortium name="DOE Joint Genome Institute"/>
            <person name="Ahrendt S."/>
            <person name="Riley R."/>
            <person name="Andreopoulos W."/>
            <person name="Labutti K."/>
            <person name="Pangilinan J."/>
            <person name="Ruiz-Duenas F.J."/>
            <person name="Barrasa J.M."/>
            <person name="Sanchez-Garcia M."/>
            <person name="Camarero S."/>
            <person name="Miyauchi S."/>
            <person name="Serrano A."/>
            <person name="Linde D."/>
            <person name="Babiker R."/>
            <person name="Drula E."/>
            <person name="Ayuso-Fernandez I."/>
            <person name="Pacheco R."/>
            <person name="Padilla G."/>
            <person name="Ferreira P."/>
            <person name="Barriuso J."/>
            <person name="Kellner H."/>
            <person name="Castanera R."/>
            <person name="Alfaro M."/>
            <person name="Ramirez L."/>
            <person name="Pisabarro A.G."/>
            <person name="Kuo A."/>
            <person name="Tritt A."/>
            <person name="Lipzen A."/>
            <person name="He G."/>
            <person name="Yan M."/>
            <person name="Ng V."/>
            <person name="Cullen D."/>
            <person name="Martin F."/>
            <person name="Rosso M.-N."/>
            <person name="Henrissat B."/>
            <person name="Hibbett D."/>
            <person name="Martinez A.T."/>
            <person name="Grigoriev I.V."/>
        </authorList>
    </citation>
    <scope>NUCLEOTIDE SEQUENCE</scope>
    <source>
        <strain evidence="1">ATCC 90797</strain>
    </source>
</reference>
<name>A0A9P5ZNW5_PLEER</name>
<gene>
    <name evidence="1" type="ORF">BDN71DRAFT_1455751</name>
</gene>
<comment type="caution">
    <text evidence="1">The sequence shown here is derived from an EMBL/GenBank/DDBJ whole genome shotgun (WGS) entry which is preliminary data.</text>
</comment>
<dbReference type="AlphaFoldDB" id="A0A9P5ZNW5"/>
<accession>A0A9P5ZNW5</accession>
<sequence length="77" mass="8524">MTFIRRHDRSTISKEGLGVCLAARVFRLWATFSHGDVRVLRGAATTIASSESRIRPKQSESLAGSGDLMRALTYRTV</sequence>